<dbReference type="Proteomes" id="UP000823934">
    <property type="component" value="Unassembled WGS sequence"/>
</dbReference>
<protein>
    <submittedName>
        <fullName evidence="1">Uncharacterized protein</fullName>
    </submittedName>
</protein>
<sequence length="75" mass="8424">MRAEIRTESTIDDDYVVKSMDLKGNGESLFQAVVFKVDAWLGRMAACFWESRASEGADLLLLVEFELGAECGFQR</sequence>
<proteinExistence type="predicted"/>
<organism evidence="1 2">
    <name type="scientific">Candidatus Ignatzschineria merdigallinarum</name>
    <dbReference type="NCBI Taxonomy" id="2838621"/>
    <lineage>
        <taxon>Bacteria</taxon>
        <taxon>Pseudomonadati</taxon>
        <taxon>Pseudomonadota</taxon>
        <taxon>Gammaproteobacteria</taxon>
        <taxon>Cardiobacteriales</taxon>
        <taxon>Ignatzschineriaceae</taxon>
        <taxon>Ignatzschineria</taxon>
    </lineage>
</organism>
<dbReference type="AlphaFoldDB" id="A0A9D1TTA8"/>
<comment type="caution">
    <text evidence="1">The sequence shown here is derived from an EMBL/GenBank/DDBJ whole genome shotgun (WGS) entry which is preliminary data.</text>
</comment>
<accession>A0A9D1TTA8</accession>
<name>A0A9D1TTA8_9GAMM</name>
<gene>
    <name evidence="1" type="ORF">H9889_01550</name>
</gene>
<reference evidence="1" key="1">
    <citation type="journal article" date="2021" name="PeerJ">
        <title>Extensive microbial diversity within the chicken gut microbiome revealed by metagenomics and culture.</title>
        <authorList>
            <person name="Gilroy R."/>
            <person name="Ravi A."/>
            <person name="Getino M."/>
            <person name="Pursley I."/>
            <person name="Horton D.L."/>
            <person name="Alikhan N.F."/>
            <person name="Baker D."/>
            <person name="Gharbi K."/>
            <person name="Hall N."/>
            <person name="Watson M."/>
            <person name="Adriaenssens E.M."/>
            <person name="Foster-Nyarko E."/>
            <person name="Jarju S."/>
            <person name="Secka A."/>
            <person name="Antonio M."/>
            <person name="Oren A."/>
            <person name="Chaudhuri R.R."/>
            <person name="La Ragione R."/>
            <person name="Hildebrand F."/>
            <person name="Pallen M.J."/>
        </authorList>
    </citation>
    <scope>NUCLEOTIDE SEQUENCE</scope>
    <source>
        <strain evidence="1">CHK160-9182</strain>
    </source>
</reference>
<evidence type="ECO:0000313" key="2">
    <source>
        <dbReference type="Proteomes" id="UP000823934"/>
    </source>
</evidence>
<evidence type="ECO:0000313" key="1">
    <source>
        <dbReference type="EMBL" id="HIW06001.1"/>
    </source>
</evidence>
<dbReference type="EMBL" id="DXHP01000037">
    <property type="protein sequence ID" value="HIW06001.1"/>
    <property type="molecule type" value="Genomic_DNA"/>
</dbReference>
<reference evidence="1" key="2">
    <citation type="submission" date="2021-04" db="EMBL/GenBank/DDBJ databases">
        <authorList>
            <person name="Gilroy R."/>
        </authorList>
    </citation>
    <scope>NUCLEOTIDE SEQUENCE</scope>
    <source>
        <strain evidence="1">CHK160-9182</strain>
    </source>
</reference>